<dbReference type="RefSeq" id="WP_243556076.1">
    <property type="nucleotide sequence ID" value="NZ_CP094528.1"/>
</dbReference>
<evidence type="ECO:0000313" key="4">
    <source>
        <dbReference type="Proteomes" id="UP000832097"/>
    </source>
</evidence>
<dbReference type="InterPro" id="IPR011004">
    <property type="entry name" value="Trimer_LpxA-like_sf"/>
</dbReference>
<dbReference type="Pfam" id="PF00132">
    <property type="entry name" value="Hexapep"/>
    <property type="match status" value="1"/>
</dbReference>
<keyword evidence="1" id="KW-0808">Transferase</keyword>
<keyword evidence="3" id="KW-0012">Acyltransferase</keyword>
<protein>
    <submittedName>
        <fullName evidence="3">Acyltransferase</fullName>
    </submittedName>
</protein>
<dbReference type="PANTHER" id="PTHR23416:SF78">
    <property type="entry name" value="LIPOPOLYSACCHARIDE BIOSYNTHESIS O-ACETYL TRANSFERASE WBBJ-RELATED"/>
    <property type="match status" value="1"/>
</dbReference>
<dbReference type="Gene3D" id="2.160.10.10">
    <property type="entry name" value="Hexapeptide repeat proteins"/>
    <property type="match status" value="1"/>
</dbReference>
<proteinExistence type="predicted"/>
<evidence type="ECO:0000256" key="2">
    <source>
        <dbReference type="ARBA" id="ARBA00022737"/>
    </source>
</evidence>
<evidence type="ECO:0000313" key="3">
    <source>
        <dbReference type="EMBL" id="UOE44338.1"/>
    </source>
</evidence>
<organism evidence="3 4">
    <name type="scientific">Agromyces larvae</name>
    <dbReference type="NCBI Taxonomy" id="2929802"/>
    <lineage>
        <taxon>Bacteria</taxon>
        <taxon>Bacillati</taxon>
        <taxon>Actinomycetota</taxon>
        <taxon>Actinomycetes</taxon>
        <taxon>Micrococcales</taxon>
        <taxon>Microbacteriaceae</taxon>
        <taxon>Agromyces</taxon>
    </lineage>
</organism>
<dbReference type="PANTHER" id="PTHR23416">
    <property type="entry name" value="SIALIC ACID SYNTHASE-RELATED"/>
    <property type="match status" value="1"/>
</dbReference>
<dbReference type="InterPro" id="IPR018357">
    <property type="entry name" value="Hexapep_transf_CS"/>
</dbReference>
<dbReference type="InterPro" id="IPR051159">
    <property type="entry name" value="Hexapeptide_acetyltransf"/>
</dbReference>
<dbReference type="GO" id="GO:0016746">
    <property type="term" value="F:acyltransferase activity"/>
    <property type="evidence" value="ECO:0007669"/>
    <property type="project" value="UniProtKB-KW"/>
</dbReference>
<dbReference type="Proteomes" id="UP000832097">
    <property type="component" value="Chromosome"/>
</dbReference>
<keyword evidence="4" id="KW-1185">Reference proteome</keyword>
<sequence length="186" mass="19844">MSRTLGFLRSILDPRVWVHRLRLAHFDAYSHVRQVPKLTRGPNVTFAPNVSFRNAERITLGAGTHIGEHSVVWAGDSTGRITLGDHCLLAPNVTITASNYGIVQGRNVMHQPKLERDILIGRDVWLGANVVVVAGVTIGDGAIVGAGAVVTRDLPANCIAGGVPAKVIGTRPLDVPADVPTEERVA</sequence>
<reference evidence="3 4" key="1">
    <citation type="submission" date="2022-03" db="EMBL/GenBank/DDBJ databases">
        <title>Mucilaginibacter sp. isolated from the gut of Protaetia brevitarsis seulensis larvae.</title>
        <authorList>
            <person name="Won M."/>
            <person name="Kim S.-J."/>
            <person name="Kwon S.-W."/>
        </authorList>
    </citation>
    <scope>NUCLEOTIDE SEQUENCE [LARGE SCALE GENOMIC DNA]</scope>
    <source>
        <strain evidence="3 4">CFWR-12</strain>
    </source>
</reference>
<dbReference type="InterPro" id="IPR001451">
    <property type="entry name" value="Hexapep"/>
</dbReference>
<dbReference type="CDD" id="cd04647">
    <property type="entry name" value="LbH_MAT_like"/>
    <property type="match status" value="1"/>
</dbReference>
<evidence type="ECO:0000256" key="1">
    <source>
        <dbReference type="ARBA" id="ARBA00022679"/>
    </source>
</evidence>
<keyword evidence="2" id="KW-0677">Repeat</keyword>
<gene>
    <name evidence="3" type="ORF">MTO99_00645</name>
</gene>
<name>A0ABY4C2Y4_9MICO</name>
<accession>A0ABY4C2Y4</accession>
<dbReference type="SUPFAM" id="SSF51161">
    <property type="entry name" value="Trimeric LpxA-like enzymes"/>
    <property type="match status" value="1"/>
</dbReference>
<dbReference type="EMBL" id="CP094528">
    <property type="protein sequence ID" value="UOE44338.1"/>
    <property type="molecule type" value="Genomic_DNA"/>
</dbReference>
<dbReference type="PROSITE" id="PS00101">
    <property type="entry name" value="HEXAPEP_TRANSFERASES"/>
    <property type="match status" value="1"/>
</dbReference>